<dbReference type="InterPro" id="IPR050214">
    <property type="entry name" value="Cys_Synth/Cystath_Beta-Synth"/>
</dbReference>
<comment type="caution">
    <text evidence="26">The sequence shown here is derived from an EMBL/GenBank/DDBJ whole genome shotgun (WGS) entry which is preliminary data.</text>
</comment>
<dbReference type="GO" id="GO:0005634">
    <property type="term" value="C:nucleus"/>
    <property type="evidence" value="ECO:0007669"/>
    <property type="project" value="UniProtKB-SubCell"/>
</dbReference>
<evidence type="ECO:0000256" key="22">
    <source>
        <dbReference type="ARBA" id="ARBA00047490"/>
    </source>
</evidence>
<evidence type="ECO:0000256" key="11">
    <source>
        <dbReference type="ARBA" id="ARBA00022605"/>
    </source>
</evidence>
<dbReference type="EMBL" id="MBDO02000007">
    <property type="protein sequence ID" value="RLN69095.1"/>
    <property type="molecule type" value="Genomic_DNA"/>
</dbReference>
<dbReference type="SMART" id="SM00116">
    <property type="entry name" value="CBS"/>
    <property type="match status" value="2"/>
</dbReference>
<dbReference type="CDD" id="cd04608">
    <property type="entry name" value="CBS_pair_CBS"/>
    <property type="match status" value="1"/>
</dbReference>
<evidence type="ECO:0000313" key="27">
    <source>
        <dbReference type="EMBL" id="RLN71530.1"/>
    </source>
</evidence>
<name>A0A3F2S3L7_9STRA</name>
<dbReference type="GO" id="GO:0019343">
    <property type="term" value="P:cysteine biosynthetic process via cystathionine"/>
    <property type="evidence" value="ECO:0007669"/>
    <property type="project" value="UniProtKB-UniRule"/>
</dbReference>
<dbReference type="CDD" id="cd01561">
    <property type="entry name" value="CBS_like"/>
    <property type="match status" value="1"/>
</dbReference>
<dbReference type="Pfam" id="PF00291">
    <property type="entry name" value="PALP"/>
    <property type="match status" value="1"/>
</dbReference>
<dbReference type="InterPro" id="IPR001216">
    <property type="entry name" value="P-phosphate_BS"/>
</dbReference>
<comment type="similarity">
    <text evidence="5 24">Belongs to the cysteine synthase/cystathionine beta-synthase family.</text>
</comment>
<comment type="catalytic activity">
    <reaction evidence="22 24">
        <text>L-homocysteine + L-serine = L,L-cystathionine + H2O</text>
        <dbReference type="Rhea" id="RHEA:10112"/>
        <dbReference type="ChEBI" id="CHEBI:15377"/>
        <dbReference type="ChEBI" id="CHEBI:33384"/>
        <dbReference type="ChEBI" id="CHEBI:58161"/>
        <dbReference type="ChEBI" id="CHEBI:58199"/>
        <dbReference type="EC" id="4.2.1.22"/>
    </reaction>
</comment>
<sequence length="591" mass="64360">MLASTTESTSRAKDLSKQLWVADELDAPSQQCSSPKADPMLVLKVMKSTVAETMARIHTDFRGNTFVNVPRLQPSPIISMSSTGPQVSKSTACPTPDSCFIKEPHVHRPRVAEPKILNSILDHVGNTPLVRLNTIAKKAGLECELLAKCEFFNAGGSVKDRIGKRMIEDAMASGRIKPGDTLIEPTSGNTGIGLALAAALYGFRIIITLPEKMSLEKVDVLKALGAEIIRTPTEAAWDSPESHIGVAKRLVKEIPNAHILDQYSNPSNPLAHYDGTAEEILEACGGHVDMVVMGAGTGGTLSGTARKIKEKCPDCIIVGADPVGSILAVPENLNDENRLQPYQVEGIGYDFIPQVLDRSLVDQWIKTSDQESFLIARRLIREEGLLCGGSCGSAVSAALNAAKSLKAGQRCVVVLPDSTRNYMSKFLSDDWMYEHGYVADVSKNMLSSTWWAKKNVSELLLQAPVTITPDLTCKEAVDILKKEGFDNLPVVADDNSIVGVVSEGNLIAQLMPGRVHPTDAVEKAMFRQFKQVSPQTSLYELSRIFDRDHFALVVTEQKRIRKGGEAETKSVIFGVVTRIDLLTYITRHNAD</sequence>
<keyword evidence="18 24" id="KW-0456">Lyase</keyword>
<keyword evidence="17 23" id="KW-0129">CBS domain</keyword>
<evidence type="ECO:0000256" key="5">
    <source>
        <dbReference type="ARBA" id="ARBA00007103"/>
    </source>
</evidence>
<keyword evidence="16" id="KW-0408">Iron</keyword>
<gene>
    <name evidence="27" type="ORF">BBJ29_000696</name>
    <name evidence="26" type="ORF">BBP00_00000582</name>
</gene>
<comment type="function">
    <text evidence="21">Hydro-lyase catalyzing the first step of the transsulfuration pathway, where the hydroxyl group of L-serine is displaced by L-homocysteine in a beta-replacement reaction to form L-cystathionine, the precursor of L-cysteine. This catabolic route allows the elimination of L-methionine and the toxic metabolite L-homocysteine. Also involved in the production of hydrogen sulfide, a gasotransmitter with signaling and cytoprotective effects on neurons.</text>
</comment>
<dbReference type="InterPro" id="IPR046342">
    <property type="entry name" value="CBS_dom_sf"/>
</dbReference>
<evidence type="ECO:0000259" key="25">
    <source>
        <dbReference type="PROSITE" id="PS51371"/>
    </source>
</evidence>
<evidence type="ECO:0000256" key="4">
    <source>
        <dbReference type="ARBA" id="ARBA00005003"/>
    </source>
</evidence>
<evidence type="ECO:0000256" key="6">
    <source>
        <dbReference type="ARBA" id="ARBA00011881"/>
    </source>
</evidence>
<dbReference type="FunFam" id="3.10.580.10:FF:000014">
    <property type="entry name" value="Cystathionine beta-synthase"/>
    <property type="match status" value="1"/>
</dbReference>
<dbReference type="NCBIfam" id="TIGR01137">
    <property type="entry name" value="cysta_beta"/>
    <property type="match status" value="1"/>
</dbReference>
<evidence type="ECO:0000256" key="10">
    <source>
        <dbReference type="ARBA" id="ARBA00022553"/>
    </source>
</evidence>
<evidence type="ECO:0000256" key="8">
    <source>
        <dbReference type="ARBA" id="ARBA00022490"/>
    </source>
</evidence>
<evidence type="ECO:0000256" key="20">
    <source>
        <dbReference type="ARBA" id="ARBA00026192"/>
    </source>
</evidence>
<dbReference type="FunFam" id="3.40.50.1100:FF:000003">
    <property type="entry name" value="Cystathionine beta-synthase"/>
    <property type="match status" value="1"/>
</dbReference>
<dbReference type="Gene3D" id="3.40.50.1100">
    <property type="match status" value="2"/>
</dbReference>
<dbReference type="InterPro" id="IPR005857">
    <property type="entry name" value="Cysta_beta_synth"/>
</dbReference>
<evidence type="ECO:0000256" key="2">
    <source>
        <dbReference type="ARBA" id="ARBA00004123"/>
    </source>
</evidence>
<dbReference type="GO" id="GO:0004122">
    <property type="term" value="F:cystathionine beta-synthase activity"/>
    <property type="evidence" value="ECO:0007669"/>
    <property type="project" value="UniProtKB-UniRule"/>
</dbReference>
<dbReference type="PROSITE" id="PS51371">
    <property type="entry name" value="CBS"/>
    <property type="match status" value="1"/>
</dbReference>
<dbReference type="GO" id="GO:0005737">
    <property type="term" value="C:cytoplasm"/>
    <property type="evidence" value="ECO:0007669"/>
    <property type="project" value="UniProtKB-SubCell"/>
</dbReference>
<keyword evidence="15 24" id="KW-0663">Pyridoxal phosphate</keyword>
<keyword evidence="10" id="KW-0597">Phosphoprotein</keyword>
<evidence type="ECO:0000256" key="17">
    <source>
        <dbReference type="ARBA" id="ARBA00023122"/>
    </source>
</evidence>
<dbReference type="InterPro" id="IPR000644">
    <property type="entry name" value="CBS_dom"/>
</dbReference>
<dbReference type="EMBL" id="MBAD02000071">
    <property type="protein sequence ID" value="RLN71530.1"/>
    <property type="molecule type" value="Genomic_DNA"/>
</dbReference>
<dbReference type="UniPathway" id="UPA00136">
    <property type="reaction ID" value="UER00201"/>
</dbReference>
<comment type="pathway">
    <text evidence="4">Amino-acid biosynthesis; L-cysteine biosynthesis; L-cysteine from L-homocysteine and L-serine: step 1/2.</text>
</comment>
<evidence type="ECO:0000256" key="1">
    <source>
        <dbReference type="ARBA" id="ARBA00001933"/>
    </source>
</evidence>
<evidence type="ECO:0000256" key="21">
    <source>
        <dbReference type="ARBA" id="ARBA00045425"/>
    </source>
</evidence>
<dbReference type="InterPro" id="IPR036052">
    <property type="entry name" value="TrpB-like_PALP_sf"/>
</dbReference>
<dbReference type="Pfam" id="PF00571">
    <property type="entry name" value="CBS"/>
    <property type="match status" value="1"/>
</dbReference>
<dbReference type="SUPFAM" id="SSF53686">
    <property type="entry name" value="Tryptophan synthase beta subunit-like PLP-dependent enzymes"/>
    <property type="match status" value="1"/>
</dbReference>
<evidence type="ECO:0000256" key="12">
    <source>
        <dbReference type="ARBA" id="ARBA00022617"/>
    </source>
</evidence>
<dbReference type="Proteomes" id="UP000284657">
    <property type="component" value="Unassembled WGS sequence"/>
</dbReference>
<dbReference type="InterPro" id="IPR046353">
    <property type="entry name" value="CBS_C"/>
</dbReference>
<dbReference type="AlphaFoldDB" id="A0A3F2S3L7"/>
<keyword evidence="14" id="KW-0832">Ubl conjugation</keyword>
<dbReference type="PROSITE" id="PS00901">
    <property type="entry name" value="CYS_SYNTHASE"/>
    <property type="match status" value="1"/>
</dbReference>
<evidence type="ECO:0000256" key="16">
    <source>
        <dbReference type="ARBA" id="ARBA00023004"/>
    </source>
</evidence>
<keyword evidence="8" id="KW-0963">Cytoplasm</keyword>
<dbReference type="GO" id="GO:0046872">
    <property type="term" value="F:metal ion binding"/>
    <property type="evidence" value="ECO:0007669"/>
    <property type="project" value="UniProtKB-KW"/>
</dbReference>
<evidence type="ECO:0000256" key="19">
    <source>
        <dbReference type="ARBA" id="ARBA00023242"/>
    </source>
</evidence>
<dbReference type="GO" id="GO:0050667">
    <property type="term" value="P:homocysteine metabolic process"/>
    <property type="evidence" value="ECO:0007669"/>
    <property type="project" value="UniProtKB-ARBA"/>
</dbReference>
<keyword evidence="12" id="KW-0349">Heme</keyword>
<keyword evidence="13" id="KW-0479">Metal-binding</keyword>
<comment type="subcellular location">
    <subcellularLocation>
        <location evidence="3">Cytoplasm</location>
    </subcellularLocation>
    <subcellularLocation>
        <location evidence="2">Nucleus</location>
    </subcellularLocation>
</comment>
<keyword evidence="11 24" id="KW-0028">Amino-acid biosynthesis</keyword>
<comment type="cofactor">
    <cofactor evidence="1 24">
        <name>pyridoxal 5'-phosphate</name>
        <dbReference type="ChEBI" id="CHEBI:597326"/>
    </cofactor>
</comment>
<accession>A0A3F2S3L7</accession>
<dbReference type="EC" id="4.2.1.22" evidence="7 24"/>
<proteinExistence type="inferred from homology"/>
<dbReference type="OrthoDB" id="728at2759"/>
<evidence type="ECO:0000256" key="14">
    <source>
        <dbReference type="ARBA" id="ARBA00022843"/>
    </source>
</evidence>
<dbReference type="FunFam" id="3.40.50.1100:FF:000118">
    <property type="entry name" value="Related to CYS4-cystathionine beta-synthase"/>
    <property type="match status" value="1"/>
</dbReference>
<dbReference type="InterPro" id="IPR001926">
    <property type="entry name" value="TrpB-like_PALP"/>
</dbReference>
<keyword evidence="24" id="KW-0198">Cysteine biosynthesis</keyword>
<organism evidence="26 28">
    <name type="scientific">Phytophthora kernoviae</name>
    <dbReference type="NCBI Taxonomy" id="325452"/>
    <lineage>
        <taxon>Eukaryota</taxon>
        <taxon>Sar</taxon>
        <taxon>Stramenopiles</taxon>
        <taxon>Oomycota</taxon>
        <taxon>Peronosporomycetes</taxon>
        <taxon>Peronosporales</taxon>
        <taxon>Peronosporaceae</taxon>
        <taxon>Phytophthora</taxon>
    </lineage>
</organism>
<dbReference type="PANTHER" id="PTHR10314">
    <property type="entry name" value="CYSTATHIONINE BETA-SYNTHASE"/>
    <property type="match status" value="1"/>
</dbReference>
<evidence type="ECO:0000256" key="3">
    <source>
        <dbReference type="ARBA" id="ARBA00004496"/>
    </source>
</evidence>
<dbReference type="Proteomes" id="UP000277300">
    <property type="component" value="Unassembled WGS sequence"/>
</dbReference>
<keyword evidence="19" id="KW-0539">Nucleus</keyword>
<protein>
    <recommendedName>
        <fullName evidence="20 24">Cystathionine beta-synthase</fullName>
        <ecNumber evidence="7 24">4.2.1.22</ecNumber>
    </recommendedName>
</protein>
<keyword evidence="9" id="KW-1017">Isopeptide bond</keyword>
<feature type="domain" description="CBS" evidence="25">
    <location>
        <begin position="460"/>
        <end position="518"/>
    </location>
</feature>
<comment type="subunit">
    <text evidence="6">Homotetramer.</text>
</comment>
<evidence type="ECO:0000256" key="23">
    <source>
        <dbReference type="PROSITE-ProRule" id="PRU00703"/>
    </source>
</evidence>
<evidence type="ECO:0000256" key="24">
    <source>
        <dbReference type="RuleBase" id="RU361204"/>
    </source>
</evidence>
<evidence type="ECO:0000256" key="18">
    <source>
        <dbReference type="ARBA" id="ARBA00023239"/>
    </source>
</evidence>
<evidence type="ECO:0000256" key="7">
    <source>
        <dbReference type="ARBA" id="ARBA00012041"/>
    </source>
</evidence>
<evidence type="ECO:0000313" key="29">
    <source>
        <dbReference type="Proteomes" id="UP000284657"/>
    </source>
</evidence>
<reference evidence="28 29" key="1">
    <citation type="submission" date="2018-07" db="EMBL/GenBank/DDBJ databases">
        <title>Genome sequencing of oomycete isolates from Chile give support for New Zealand origin for Phytophthora kernoviae and make available the first Nothophytophthora sp. genome.</title>
        <authorList>
            <person name="Studholme D.J."/>
            <person name="Sanfuentes E."/>
            <person name="Panda P."/>
            <person name="Hill R."/>
            <person name="Sambles C."/>
            <person name="Grant M."/>
            <person name="Williams N.M."/>
            <person name="Mcdougal R.L."/>
        </authorList>
    </citation>
    <scope>NUCLEOTIDE SEQUENCE [LARGE SCALE GENOMIC DNA]</scope>
    <source>
        <strain evidence="26">Chile6</strain>
        <strain evidence="27">Chile7</strain>
    </source>
</reference>
<evidence type="ECO:0000256" key="13">
    <source>
        <dbReference type="ARBA" id="ARBA00022723"/>
    </source>
</evidence>
<evidence type="ECO:0000256" key="15">
    <source>
        <dbReference type="ARBA" id="ARBA00022898"/>
    </source>
</evidence>
<dbReference type="GO" id="GO:0006535">
    <property type="term" value="P:cysteine biosynthetic process from serine"/>
    <property type="evidence" value="ECO:0007669"/>
    <property type="project" value="UniProtKB-UniRule"/>
</dbReference>
<dbReference type="Gene3D" id="3.10.580.10">
    <property type="entry name" value="CBS-domain"/>
    <property type="match status" value="1"/>
</dbReference>
<evidence type="ECO:0000256" key="9">
    <source>
        <dbReference type="ARBA" id="ARBA00022499"/>
    </source>
</evidence>
<evidence type="ECO:0000313" key="28">
    <source>
        <dbReference type="Proteomes" id="UP000277300"/>
    </source>
</evidence>
<dbReference type="SUPFAM" id="SSF54631">
    <property type="entry name" value="CBS-domain pair"/>
    <property type="match status" value="1"/>
</dbReference>
<evidence type="ECO:0000313" key="26">
    <source>
        <dbReference type="EMBL" id="RLN69095.1"/>
    </source>
</evidence>